<dbReference type="PANTHER" id="PTHR45138">
    <property type="entry name" value="REGULATORY COMPONENTS OF SENSORY TRANSDUCTION SYSTEM"/>
    <property type="match status" value="1"/>
</dbReference>
<dbReference type="CDD" id="cd01949">
    <property type="entry name" value="GGDEF"/>
    <property type="match status" value="1"/>
</dbReference>
<dbReference type="EC" id="2.7.7.65" evidence="1"/>
<dbReference type="InterPro" id="IPR050469">
    <property type="entry name" value="Diguanylate_Cyclase"/>
</dbReference>
<organism evidence="4 5">
    <name type="scientific">Massilia terrae</name>
    <dbReference type="NCBI Taxonomy" id="1811224"/>
    <lineage>
        <taxon>Bacteria</taxon>
        <taxon>Pseudomonadati</taxon>
        <taxon>Pseudomonadota</taxon>
        <taxon>Betaproteobacteria</taxon>
        <taxon>Burkholderiales</taxon>
        <taxon>Oxalobacteraceae</taxon>
        <taxon>Telluria group</taxon>
        <taxon>Massilia</taxon>
    </lineage>
</organism>
<accession>A0ABT2D6P4</accession>
<reference evidence="4 5" key="1">
    <citation type="submission" date="2022-08" db="EMBL/GenBank/DDBJ databases">
        <title>Reclassification of Massilia species as members of the genera Telluria, Duganella, Pseudoduganella, Mokoshia gen. nov. and Zemynaea gen. nov. using orthogonal and non-orthogonal genome-based approaches.</title>
        <authorList>
            <person name="Bowman J.P."/>
        </authorList>
    </citation>
    <scope>NUCLEOTIDE SEQUENCE [LARGE SCALE GENOMIC DNA]</scope>
    <source>
        <strain evidence="4 5">JCM 31606</strain>
    </source>
</reference>
<dbReference type="EMBL" id="JANUGU010000012">
    <property type="protein sequence ID" value="MCS0661040.1"/>
    <property type="molecule type" value="Genomic_DNA"/>
</dbReference>
<dbReference type="Pfam" id="PF00990">
    <property type="entry name" value="GGDEF"/>
    <property type="match status" value="1"/>
</dbReference>
<dbReference type="SMART" id="SM00267">
    <property type="entry name" value="GGDEF"/>
    <property type="match status" value="1"/>
</dbReference>
<protein>
    <recommendedName>
        <fullName evidence="1">diguanylate cyclase</fullName>
        <ecNumber evidence="1">2.7.7.65</ecNumber>
    </recommendedName>
</protein>
<dbReference type="PANTHER" id="PTHR45138:SF9">
    <property type="entry name" value="DIGUANYLATE CYCLASE DGCM-RELATED"/>
    <property type="match status" value="1"/>
</dbReference>
<comment type="catalytic activity">
    <reaction evidence="2">
        <text>2 GTP = 3',3'-c-di-GMP + 2 diphosphate</text>
        <dbReference type="Rhea" id="RHEA:24898"/>
        <dbReference type="ChEBI" id="CHEBI:33019"/>
        <dbReference type="ChEBI" id="CHEBI:37565"/>
        <dbReference type="ChEBI" id="CHEBI:58805"/>
        <dbReference type="EC" id="2.7.7.65"/>
    </reaction>
</comment>
<sequence>MNKHDLANELARTHSLLTLSCELLQTNDSFVALELVGKALVNLMHMDHALLVVHANDTEYVHSFDHDGHAQWSDAGNPLYLAGLSHLKGAGNGAGWQAAQARAETILAAGVPPRQPMTILLVKWDRDSHPLNIKVRQRLLTTVAELAAAALGKLHARVSLEQQVSQQSEQMTDSAHAHAAELARRDDVEHEIRELSLTDGMTGLRNRRGFFVEAEQAFKVAQRQHAVSAVIFVDIDGLKRINDTIGHKAGDQLICDTAAILRASFRNVDVVARLGGDEFAAFTLGDEKPEIVVERIKRKLHAFNLANGRGFKVSLSIGIVQCDPTNGMTLHDYIQAADARMYAHKQRTLH</sequence>
<evidence type="ECO:0000256" key="1">
    <source>
        <dbReference type="ARBA" id="ARBA00012528"/>
    </source>
</evidence>
<comment type="caution">
    <text evidence="4">The sequence shown here is derived from an EMBL/GenBank/DDBJ whole genome shotgun (WGS) entry which is preliminary data.</text>
</comment>
<gene>
    <name evidence="4" type="ORF">NX778_23480</name>
</gene>
<feature type="domain" description="GGDEF" evidence="3">
    <location>
        <begin position="226"/>
        <end position="350"/>
    </location>
</feature>
<dbReference type="PROSITE" id="PS50887">
    <property type="entry name" value="GGDEF"/>
    <property type="match status" value="1"/>
</dbReference>
<dbReference type="RefSeq" id="WP_258814238.1">
    <property type="nucleotide sequence ID" value="NZ_JANUGU010000012.1"/>
</dbReference>
<keyword evidence="5" id="KW-1185">Reference proteome</keyword>
<evidence type="ECO:0000313" key="5">
    <source>
        <dbReference type="Proteomes" id="UP001204621"/>
    </source>
</evidence>
<dbReference type="SUPFAM" id="SSF55073">
    <property type="entry name" value="Nucleotide cyclase"/>
    <property type="match status" value="1"/>
</dbReference>
<dbReference type="NCBIfam" id="TIGR00254">
    <property type="entry name" value="GGDEF"/>
    <property type="match status" value="1"/>
</dbReference>
<evidence type="ECO:0000313" key="4">
    <source>
        <dbReference type="EMBL" id="MCS0661040.1"/>
    </source>
</evidence>
<name>A0ABT2D6P4_9BURK</name>
<evidence type="ECO:0000256" key="2">
    <source>
        <dbReference type="ARBA" id="ARBA00034247"/>
    </source>
</evidence>
<dbReference type="InterPro" id="IPR029787">
    <property type="entry name" value="Nucleotide_cyclase"/>
</dbReference>
<proteinExistence type="predicted"/>
<dbReference type="Proteomes" id="UP001204621">
    <property type="component" value="Unassembled WGS sequence"/>
</dbReference>
<dbReference type="InterPro" id="IPR000160">
    <property type="entry name" value="GGDEF_dom"/>
</dbReference>
<evidence type="ECO:0000259" key="3">
    <source>
        <dbReference type="PROSITE" id="PS50887"/>
    </source>
</evidence>
<dbReference type="InterPro" id="IPR043128">
    <property type="entry name" value="Rev_trsase/Diguanyl_cyclase"/>
</dbReference>
<dbReference type="Gene3D" id="3.30.70.270">
    <property type="match status" value="1"/>
</dbReference>